<dbReference type="GO" id="GO:0006749">
    <property type="term" value="P:glutathione metabolic process"/>
    <property type="evidence" value="ECO:0007669"/>
    <property type="project" value="TreeGrafter"/>
</dbReference>
<dbReference type="InterPro" id="IPR036282">
    <property type="entry name" value="Glutathione-S-Trfase_C_sf"/>
</dbReference>
<dbReference type="InterPro" id="IPR040079">
    <property type="entry name" value="Glutathione_S-Trfase"/>
</dbReference>
<dbReference type="PANTHER" id="PTHR42673">
    <property type="entry name" value="MALEYLACETOACETATE ISOMERASE"/>
    <property type="match status" value="1"/>
</dbReference>
<dbReference type="PROSITE" id="PS50404">
    <property type="entry name" value="GST_NTER"/>
    <property type="match status" value="1"/>
</dbReference>
<dbReference type="InterPro" id="IPR005955">
    <property type="entry name" value="GST_Zeta"/>
</dbReference>
<dbReference type="InterPro" id="IPR004046">
    <property type="entry name" value="GST_C"/>
</dbReference>
<dbReference type="AlphaFoldDB" id="A0A6A5UDY6"/>
<feature type="domain" description="GST C-terminal" evidence="3">
    <location>
        <begin position="104"/>
        <end position="231"/>
    </location>
</feature>
<dbReference type="PANTHER" id="PTHR42673:SF4">
    <property type="entry name" value="MALEYLACETOACETATE ISOMERASE"/>
    <property type="match status" value="1"/>
</dbReference>
<evidence type="ECO:0000313" key="4">
    <source>
        <dbReference type="EMBL" id="KAF1963131.1"/>
    </source>
</evidence>
<dbReference type="Gene3D" id="1.20.1050.10">
    <property type="match status" value="1"/>
</dbReference>
<evidence type="ECO:0000259" key="3">
    <source>
        <dbReference type="PROSITE" id="PS50405"/>
    </source>
</evidence>
<dbReference type="GO" id="GO:0016034">
    <property type="term" value="F:maleylacetoacetate isomerase activity"/>
    <property type="evidence" value="ECO:0007669"/>
    <property type="project" value="TreeGrafter"/>
</dbReference>
<dbReference type="Pfam" id="PF00043">
    <property type="entry name" value="GST_C"/>
    <property type="match status" value="1"/>
</dbReference>
<dbReference type="SUPFAM" id="SSF52833">
    <property type="entry name" value="Thioredoxin-like"/>
    <property type="match status" value="1"/>
</dbReference>
<comment type="similarity">
    <text evidence="1">Belongs to the GST superfamily. Zeta family.</text>
</comment>
<dbReference type="InterPro" id="IPR010987">
    <property type="entry name" value="Glutathione-S-Trfase_C-like"/>
</dbReference>
<name>A0A6A5UDY6_9PLEO</name>
<dbReference type="OrthoDB" id="202840at2759"/>
<dbReference type="InterPro" id="IPR004045">
    <property type="entry name" value="Glutathione_S-Trfase_N"/>
</dbReference>
<dbReference type="Pfam" id="PF13409">
    <property type="entry name" value="GST_N_2"/>
    <property type="match status" value="1"/>
</dbReference>
<dbReference type="InterPro" id="IPR036249">
    <property type="entry name" value="Thioredoxin-like_sf"/>
</dbReference>
<keyword evidence="5" id="KW-1185">Reference proteome</keyword>
<accession>A0A6A5UDY6</accession>
<dbReference type="GO" id="GO:0004364">
    <property type="term" value="F:glutathione transferase activity"/>
    <property type="evidence" value="ECO:0007669"/>
    <property type="project" value="TreeGrafter"/>
</dbReference>
<organism evidence="4 5">
    <name type="scientific">Byssothecium circinans</name>
    <dbReference type="NCBI Taxonomy" id="147558"/>
    <lineage>
        <taxon>Eukaryota</taxon>
        <taxon>Fungi</taxon>
        <taxon>Dikarya</taxon>
        <taxon>Ascomycota</taxon>
        <taxon>Pezizomycotina</taxon>
        <taxon>Dothideomycetes</taxon>
        <taxon>Pleosporomycetidae</taxon>
        <taxon>Pleosporales</taxon>
        <taxon>Massarineae</taxon>
        <taxon>Massarinaceae</taxon>
        <taxon>Byssothecium</taxon>
    </lineage>
</organism>
<protein>
    <submittedName>
        <fullName evidence="4">Maleylacetoacetate isomerase maia</fullName>
    </submittedName>
</protein>
<dbReference type="SUPFAM" id="SSF47616">
    <property type="entry name" value="GST C-terminal domain-like"/>
    <property type="match status" value="1"/>
</dbReference>
<dbReference type="SFLD" id="SFLDS00019">
    <property type="entry name" value="Glutathione_Transferase_(cytos"/>
    <property type="match status" value="1"/>
</dbReference>
<dbReference type="PROSITE" id="PS50405">
    <property type="entry name" value="GST_CTER"/>
    <property type="match status" value="1"/>
</dbReference>
<evidence type="ECO:0000256" key="1">
    <source>
        <dbReference type="ARBA" id="ARBA00010007"/>
    </source>
</evidence>
<dbReference type="Gene3D" id="3.40.30.10">
    <property type="entry name" value="Glutaredoxin"/>
    <property type="match status" value="1"/>
</dbReference>
<dbReference type="PROSITE" id="PS51257">
    <property type="entry name" value="PROKAR_LIPOPROTEIN"/>
    <property type="match status" value="1"/>
</dbReference>
<proteinExistence type="inferred from homology"/>
<evidence type="ECO:0000259" key="2">
    <source>
        <dbReference type="PROSITE" id="PS50404"/>
    </source>
</evidence>
<gene>
    <name evidence="4" type="ORF">CC80DRAFT_106184</name>
</gene>
<reference evidence="4" key="1">
    <citation type="journal article" date="2020" name="Stud. Mycol.">
        <title>101 Dothideomycetes genomes: a test case for predicting lifestyles and emergence of pathogens.</title>
        <authorList>
            <person name="Haridas S."/>
            <person name="Albert R."/>
            <person name="Binder M."/>
            <person name="Bloem J."/>
            <person name="Labutti K."/>
            <person name="Salamov A."/>
            <person name="Andreopoulos B."/>
            <person name="Baker S."/>
            <person name="Barry K."/>
            <person name="Bills G."/>
            <person name="Bluhm B."/>
            <person name="Cannon C."/>
            <person name="Castanera R."/>
            <person name="Culley D."/>
            <person name="Daum C."/>
            <person name="Ezra D."/>
            <person name="Gonzalez J."/>
            <person name="Henrissat B."/>
            <person name="Kuo A."/>
            <person name="Liang C."/>
            <person name="Lipzen A."/>
            <person name="Lutzoni F."/>
            <person name="Magnuson J."/>
            <person name="Mondo S."/>
            <person name="Nolan M."/>
            <person name="Ohm R."/>
            <person name="Pangilinan J."/>
            <person name="Park H.-J."/>
            <person name="Ramirez L."/>
            <person name="Alfaro M."/>
            <person name="Sun H."/>
            <person name="Tritt A."/>
            <person name="Yoshinaga Y."/>
            <person name="Zwiers L.-H."/>
            <person name="Turgeon B."/>
            <person name="Goodwin S."/>
            <person name="Spatafora J."/>
            <person name="Crous P."/>
            <person name="Grigoriev I."/>
        </authorList>
    </citation>
    <scope>NUCLEOTIDE SEQUENCE</scope>
    <source>
        <strain evidence="4">CBS 675.92</strain>
    </source>
</reference>
<keyword evidence="4" id="KW-0413">Isomerase</keyword>
<dbReference type="Proteomes" id="UP000800035">
    <property type="component" value="Unassembled WGS sequence"/>
</dbReference>
<dbReference type="GO" id="GO:0005739">
    <property type="term" value="C:mitochondrion"/>
    <property type="evidence" value="ECO:0007669"/>
    <property type="project" value="TreeGrafter"/>
</dbReference>
<feature type="domain" description="GST N-terminal" evidence="2">
    <location>
        <begin position="5"/>
        <end position="96"/>
    </location>
</feature>
<sequence length="237" mass="26951">MTSKTTYHLYTFFASSCAERIRIAANLKNIPLIFHYINLQTREHEGDAYHAVNPSGGIPTLVIERADESNGESSKFSIHQSVAILEYFEEVFPSQTPLLPPVSQPVARAHVRELMYAIAIDIAPPTNAKVAARVRKVRDSADDETAFAQSIFDEGFNTYERMLERFAEGKKYAAGDDVTLADVCLIPQVQQARFRKVDFGKWPLLRGLIERLEALEEFKRAAWNRQEDTPERFKVKD</sequence>
<dbReference type="SFLD" id="SFLDG00358">
    <property type="entry name" value="Main_(cytGST)"/>
    <property type="match status" value="1"/>
</dbReference>
<evidence type="ECO:0000313" key="5">
    <source>
        <dbReference type="Proteomes" id="UP000800035"/>
    </source>
</evidence>
<dbReference type="GO" id="GO:0006559">
    <property type="term" value="P:L-phenylalanine catabolic process"/>
    <property type="evidence" value="ECO:0007669"/>
    <property type="project" value="TreeGrafter"/>
</dbReference>
<dbReference type="EMBL" id="ML976978">
    <property type="protein sequence ID" value="KAF1963131.1"/>
    <property type="molecule type" value="Genomic_DNA"/>
</dbReference>
<dbReference type="NCBIfam" id="TIGR01262">
    <property type="entry name" value="maiA"/>
    <property type="match status" value="1"/>
</dbReference>